<dbReference type="AlphaFoldDB" id="A0A8J3RK41"/>
<reference evidence="2 3" key="1">
    <citation type="submission" date="2021-01" db="EMBL/GenBank/DDBJ databases">
        <title>Whole genome shotgun sequence of Planobispora longispora NBRC 13918.</title>
        <authorList>
            <person name="Komaki H."/>
            <person name="Tamura T."/>
        </authorList>
    </citation>
    <scope>NUCLEOTIDE SEQUENCE [LARGE SCALE GENOMIC DNA]</scope>
    <source>
        <strain evidence="2 3">NBRC 13918</strain>
    </source>
</reference>
<dbReference type="EMBL" id="BOOH01000026">
    <property type="protein sequence ID" value="GIH77167.1"/>
    <property type="molecule type" value="Genomic_DNA"/>
</dbReference>
<evidence type="ECO:0000313" key="3">
    <source>
        <dbReference type="Proteomes" id="UP000616724"/>
    </source>
</evidence>
<comment type="caution">
    <text evidence="2">The sequence shown here is derived from an EMBL/GenBank/DDBJ whole genome shotgun (WGS) entry which is preliminary data.</text>
</comment>
<evidence type="ECO:0000313" key="2">
    <source>
        <dbReference type="EMBL" id="GIH77167.1"/>
    </source>
</evidence>
<dbReference type="InterPro" id="IPR015867">
    <property type="entry name" value="N-reg_PII/ATP_PRibTrfase_C"/>
</dbReference>
<protein>
    <submittedName>
        <fullName evidence="2">Divalent cation tolerance protein</fullName>
    </submittedName>
</protein>
<dbReference type="SUPFAM" id="SSF54913">
    <property type="entry name" value="GlnB-like"/>
    <property type="match status" value="1"/>
</dbReference>
<sequence length="108" mass="12173">MEYMQVLTTVDSLEVSESLARSITQARLAACVQIVGPIRSIYWWDGKLETAQEWQLLIKTTADMFPALEEHIKANHSYDTPEIIATPIVAGSREYLSWVSEETKRSGA</sequence>
<evidence type="ECO:0000256" key="1">
    <source>
        <dbReference type="ARBA" id="ARBA00010169"/>
    </source>
</evidence>
<dbReference type="InterPro" id="IPR011322">
    <property type="entry name" value="N-reg_PII-like_a/b"/>
</dbReference>
<dbReference type="PANTHER" id="PTHR23419">
    <property type="entry name" value="DIVALENT CATION TOLERANCE CUTA-RELATED"/>
    <property type="match status" value="1"/>
</dbReference>
<organism evidence="2 3">
    <name type="scientific">Planobispora longispora</name>
    <dbReference type="NCBI Taxonomy" id="28887"/>
    <lineage>
        <taxon>Bacteria</taxon>
        <taxon>Bacillati</taxon>
        <taxon>Actinomycetota</taxon>
        <taxon>Actinomycetes</taxon>
        <taxon>Streptosporangiales</taxon>
        <taxon>Streptosporangiaceae</taxon>
        <taxon>Planobispora</taxon>
    </lineage>
</organism>
<dbReference type="InterPro" id="IPR004323">
    <property type="entry name" value="Ion_tolerance_CutA"/>
</dbReference>
<keyword evidence="3" id="KW-1185">Reference proteome</keyword>
<dbReference type="PANTHER" id="PTHR23419:SF8">
    <property type="entry name" value="FI09726P"/>
    <property type="match status" value="1"/>
</dbReference>
<dbReference type="GO" id="GO:0005507">
    <property type="term" value="F:copper ion binding"/>
    <property type="evidence" value="ECO:0007669"/>
    <property type="project" value="TreeGrafter"/>
</dbReference>
<dbReference type="RefSeq" id="WP_203891754.1">
    <property type="nucleotide sequence ID" value="NZ_BOOH01000026.1"/>
</dbReference>
<accession>A0A8J3RK41</accession>
<comment type="similarity">
    <text evidence="1">Belongs to the CutA family.</text>
</comment>
<proteinExistence type="inferred from homology"/>
<dbReference type="Gene3D" id="3.30.70.120">
    <property type="match status" value="1"/>
</dbReference>
<name>A0A8J3RK41_9ACTN</name>
<dbReference type="Proteomes" id="UP000616724">
    <property type="component" value="Unassembled WGS sequence"/>
</dbReference>
<gene>
    <name evidence="2" type="primary">cutA_1</name>
    <name evidence="2" type="ORF">Plo01_35960</name>
</gene>
<dbReference type="Pfam" id="PF03091">
    <property type="entry name" value="CutA1"/>
    <property type="match status" value="1"/>
</dbReference>
<dbReference type="GO" id="GO:0010038">
    <property type="term" value="P:response to metal ion"/>
    <property type="evidence" value="ECO:0007669"/>
    <property type="project" value="InterPro"/>
</dbReference>